<sequence>MEPTPASERPGLTEANLKHLQPSLVRPMSPMSISSGETDTAAETAAAADVRVARLQARVYNAMQTLVELGPEGLRTVEADELYIAGPGDVRLRGTNVPRPGSGSGSGPEPLPNLADPAFWEAKLRDLEAQCKPLCQARRKRRRLESDGAAQAAPPSNKRRAKLPTGATGAEGVVVVEAKKPQLTLQEEAEAQAEKARIEESRLLWLDKRSMIERWVQTVPLDENCLLPRQLGGCAPHQMTRTLAGPPAPEDTKGPRPAAASSDASVVEITSTQFSQMVAGGGGGGGGGARRRQRTSEAITTPAPQTSPCGAAPVATGFGRPTAVVSYDPRHDTDAAKAVDWRLPPQSPPRAQPQQQQQQQKHQAPQAPDSMAIRASSSPRTAAVTMPSDASAATTAGQVPATNTPNTSAFSPGAGRTDDIATAGPPLVVGKGLGADSPGDAAATATATAI</sequence>
<dbReference type="EMBL" id="AZHD01000003">
    <property type="protein sequence ID" value="OAA65477.1"/>
    <property type="molecule type" value="Genomic_DNA"/>
</dbReference>
<proteinExistence type="predicted"/>
<feature type="compositionally biased region" description="Polar residues" evidence="1">
    <location>
        <begin position="262"/>
        <end position="276"/>
    </location>
</feature>
<evidence type="ECO:0000256" key="1">
    <source>
        <dbReference type="SAM" id="MobiDB-lite"/>
    </source>
</evidence>
<feature type="compositionally biased region" description="Low complexity" evidence="1">
    <location>
        <begin position="441"/>
        <end position="450"/>
    </location>
</feature>
<protein>
    <submittedName>
        <fullName evidence="2">Uncharacterized protein</fullName>
    </submittedName>
</protein>
<gene>
    <name evidence="2" type="ORF">SPI_02264</name>
</gene>
<feature type="region of interest" description="Disordered" evidence="1">
    <location>
        <begin position="93"/>
        <end position="115"/>
    </location>
</feature>
<comment type="caution">
    <text evidence="2">The sequence shown here is derived from an EMBL/GenBank/DDBJ whole genome shotgun (WGS) entry which is preliminary data.</text>
</comment>
<feature type="compositionally biased region" description="Low complexity" evidence="1">
    <location>
        <begin position="352"/>
        <end position="368"/>
    </location>
</feature>
<reference evidence="2 3" key="1">
    <citation type="journal article" date="2016" name="Genome Biol. Evol.">
        <title>Divergent and convergent evolution of fungal pathogenicity.</title>
        <authorList>
            <person name="Shang Y."/>
            <person name="Xiao G."/>
            <person name="Zheng P."/>
            <person name="Cen K."/>
            <person name="Zhan S."/>
            <person name="Wang C."/>
        </authorList>
    </citation>
    <scope>NUCLEOTIDE SEQUENCE [LARGE SCALE GENOMIC DNA]</scope>
    <source>
        <strain evidence="2 3">RCEF 264</strain>
    </source>
</reference>
<feature type="region of interest" description="Disordered" evidence="1">
    <location>
        <begin position="240"/>
        <end position="315"/>
    </location>
</feature>
<feature type="region of interest" description="Disordered" evidence="1">
    <location>
        <begin position="431"/>
        <end position="450"/>
    </location>
</feature>
<evidence type="ECO:0000313" key="3">
    <source>
        <dbReference type="Proteomes" id="UP000076874"/>
    </source>
</evidence>
<evidence type="ECO:0000313" key="2">
    <source>
        <dbReference type="EMBL" id="OAA65477.1"/>
    </source>
</evidence>
<feature type="region of interest" description="Disordered" evidence="1">
    <location>
        <begin position="341"/>
        <end position="423"/>
    </location>
</feature>
<feature type="region of interest" description="Disordered" evidence="1">
    <location>
        <begin position="140"/>
        <end position="166"/>
    </location>
</feature>
<feature type="compositionally biased region" description="Polar residues" evidence="1">
    <location>
        <begin position="391"/>
        <end position="410"/>
    </location>
</feature>
<organism evidence="2 3">
    <name type="scientific">Niveomyces insectorum RCEF 264</name>
    <dbReference type="NCBI Taxonomy" id="1081102"/>
    <lineage>
        <taxon>Eukaryota</taxon>
        <taxon>Fungi</taxon>
        <taxon>Dikarya</taxon>
        <taxon>Ascomycota</taxon>
        <taxon>Pezizomycotina</taxon>
        <taxon>Sordariomycetes</taxon>
        <taxon>Hypocreomycetidae</taxon>
        <taxon>Hypocreales</taxon>
        <taxon>Cordycipitaceae</taxon>
        <taxon>Niveomyces</taxon>
    </lineage>
</organism>
<name>A0A167XW30_9HYPO</name>
<feature type="compositionally biased region" description="Gly residues" evidence="1">
    <location>
        <begin position="279"/>
        <end position="288"/>
    </location>
</feature>
<feature type="compositionally biased region" description="Polar residues" evidence="1">
    <location>
        <begin position="296"/>
        <end position="308"/>
    </location>
</feature>
<dbReference type="AlphaFoldDB" id="A0A167XW30"/>
<keyword evidence="3" id="KW-1185">Reference proteome</keyword>
<dbReference type="OrthoDB" id="5153662at2759"/>
<dbReference type="Proteomes" id="UP000076874">
    <property type="component" value="Unassembled WGS sequence"/>
</dbReference>
<accession>A0A167XW30</accession>
<feature type="region of interest" description="Disordered" evidence="1">
    <location>
        <begin position="1"/>
        <end position="41"/>
    </location>
</feature>